<evidence type="ECO:0000256" key="3">
    <source>
        <dbReference type="ARBA" id="ARBA00023237"/>
    </source>
</evidence>
<accession>A0A1R3T5P3</accession>
<dbReference type="AlphaFoldDB" id="A0A1R3T5P3"/>
<reference evidence="5 6" key="1">
    <citation type="submission" date="2016-08" db="EMBL/GenBank/DDBJ databases">
        <authorList>
            <person name="Seilhamer J.J."/>
        </authorList>
    </citation>
    <scope>NUCLEOTIDE SEQUENCE [LARGE SCALE GENOMIC DNA]</scope>
    <source>
        <strain evidence="5">M3/6</strain>
    </source>
</reference>
<dbReference type="GO" id="GO:0009279">
    <property type="term" value="C:cell outer membrane"/>
    <property type="evidence" value="ECO:0007669"/>
    <property type="project" value="UniProtKB-SubCell"/>
</dbReference>
<evidence type="ECO:0000259" key="4">
    <source>
        <dbReference type="Pfam" id="PF14905"/>
    </source>
</evidence>
<dbReference type="InterPro" id="IPR041700">
    <property type="entry name" value="OMP_b-brl_3"/>
</dbReference>
<sequence length="494" mass="56622">MVFSQPSFGLLDFEKEDDRMDYSSNVPGSFVRSFRLSENENNMKMGNVEFNYRRDFSEKSNLDLTVSHHAMDREEESLFTQQSEFADGSESSSYQFQHQDNKSRSWEIQLDYVTEFGQQNKVEAGYKGDLSRTESPVETVSGPTEESAVFDEDLYNFFRYNQDVHALYATYSKRINQFGFQTGLRGEYTRMDTKSLAYGETEDNVAPYEDDYLSLYPSAFISYTLPGNNELQLNYTRRVSRPRRGQLNPFMNVMDSTNITYGNPYLTPQYSNALELNYIKSWDNHMLSTSLYYRNTADVIQRINYLNADNIMMSTHANVAKTQSAGVEFIVKNSLFGFLDLTSTLNLYYNSISGFSYLPAGAQEPVTGEADDDFSWNGRIVANAALPYDITMQVTGNYNSRQIISQGYTKPNGSVDIGFRKSFLNRALHLTLNGRDIFETRRRVTVTSGAGFHQENMFRVSGRTIGLTLTYSFGNMNGDRNNDRQQPMMDDEEF</sequence>
<evidence type="ECO:0000313" key="5">
    <source>
        <dbReference type="EMBL" id="SCD20598.1"/>
    </source>
</evidence>
<dbReference type="SUPFAM" id="SSF56935">
    <property type="entry name" value="Porins"/>
    <property type="match status" value="1"/>
</dbReference>
<dbReference type="Pfam" id="PF14905">
    <property type="entry name" value="OMP_b-brl_3"/>
    <property type="match status" value="1"/>
</dbReference>
<keyword evidence="6" id="KW-1185">Reference proteome</keyword>
<dbReference type="STRING" id="1642647.PSM36_1781"/>
<gene>
    <name evidence="5" type="ORF">PSM36_1781</name>
</gene>
<evidence type="ECO:0000256" key="1">
    <source>
        <dbReference type="ARBA" id="ARBA00004442"/>
    </source>
</evidence>
<dbReference type="EMBL" id="LT605205">
    <property type="protein sequence ID" value="SCD20598.1"/>
    <property type="molecule type" value="Genomic_DNA"/>
</dbReference>
<name>A0A1R3T5P3_9BACT</name>
<keyword evidence="2" id="KW-0472">Membrane</keyword>
<organism evidence="5 6">
    <name type="scientific">Proteiniphilum saccharofermentans</name>
    <dbReference type="NCBI Taxonomy" id="1642647"/>
    <lineage>
        <taxon>Bacteria</taxon>
        <taxon>Pseudomonadati</taxon>
        <taxon>Bacteroidota</taxon>
        <taxon>Bacteroidia</taxon>
        <taxon>Bacteroidales</taxon>
        <taxon>Dysgonomonadaceae</taxon>
        <taxon>Proteiniphilum</taxon>
    </lineage>
</organism>
<feature type="domain" description="Outer membrane protein beta-barrel" evidence="4">
    <location>
        <begin position="58"/>
        <end position="471"/>
    </location>
</feature>
<dbReference type="Proteomes" id="UP000187464">
    <property type="component" value="Chromosome I"/>
</dbReference>
<dbReference type="KEGG" id="psac:PSM36_1781"/>
<evidence type="ECO:0000256" key="2">
    <source>
        <dbReference type="ARBA" id="ARBA00023136"/>
    </source>
</evidence>
<keyword evidence="3" id="KW-0998">Cell outer membrane</keyword>
<dbReference type="InterPro" id="IPR036942">
    <property type="entry name" value="Beta-barrel_TonB_sf"/>
</dbReference>
<comment type="subcellular location">
    <subcellularLocation>
        <location evidence="1">Cell outer membrane</location>
    </subcellularLocation>
</comment>
<evidence type="ECO:0000313" key="6">
    <source>
        <dbReference type="Proteomes" id="UP000187464"/>
    </source>
</evidence>
<protein>
    <submittedName>
        <fullName evidence="5">Outer membrane protein beta-barrel family</fullName>
    </submittedName>
</protein>
<proteinExistence type="predicted"/>
<dbReference type="Gene3D" id="2.40.170.20">
    <property type="entry name" value="TonB-dependent receptor, beta-barrel domain"/>
    <property type="match status" value="1"/>
</dbReference>